<dbReference type="InterPro" id="IPR034660">
    <property type="entry name" value="DinB/YfiT-like"/>
</dbReference>
<gene>
    <name evidence="2" type="ORF">GIY30_18950</name>
</gene>
<keyword evidence="3" id="KW-1185">Reference proteome</keyword>
<comment type="caution">
    <text evidence="2">The sequence shown here is derived from an EMBL/GenBank/DDBJ whole genome shotgun (WGS) entry which is preliminary data.</text>
</comment>
<accession>A0A6L7GWM9</accession>
<name>A0A6L7GWM9_9ACTN</name>
<keyword evidence="2" id="KW-0670">Pyruvate</keyword>
<dbReference type="InterPro" id="IPR017517">
    <property type="entry name" value="Maleyloyr_isom"/>
</dbReference>
<dbReference type="GO" id="GO:0046872">
    <property type="term" value="F:metal ion binding"/>
    <property type="evidence" value="ECO:0007669"/>
    <property type="project" value="InterPro"/>
</dbReference>
<dbReference type="Proteomes" id="UP000475545">
    <property type="component" value="Unassembled WGS sequence"/>
</dbReference>
<dbReference type="Gene3D" id="1.20.120.450">
    <property type="entry name" value="dinb family like domain"/>
    <property type="match status" value="1"/>
</dbReference>
<dbReference type="GO" id="GO:0016853">
    <property type="term" value="F:isomerase activity"/>
    <property type="evidence" value="ECO:0007669"/>
    <property type="project" value="UniProtKB-KW"/>
</dbReference>
<feature type="domain" description="Mycothiol-dependent maleylpyruvate isomerase metal-binding" evidence="1">
    <location>
        <begin position="16"/>
        <end position="149"/>
    </location>
</feature>
<proteinExistence type="predicted"/>
<keyword evidence="2" id="KW-0413">Isomerase</keyword>
<protein>
    <submittedName>
        <fullName evidence="2">Maleylpyruvate isomerase family mycothiol-dependent enzyme</fullName>
    </submittedName>
</protein>
<dbReference type="InterPro" id="IPR024344">
    <property type="entry name" value="MDMPI_metal-binding"/>
</dbReference>
<sequence>MSRELADSLRWSDDGTDLFLGLTDGLSESKFDSASALPNWTRRHLVAHVAANADALCNLVHWAATGEVTPMYSSAEERAASIEQGATLSGPELNRWAHAAASKLGGMMGGLSESQWSAEVTTAQGRVVRATEIPWMRAREVYVHSVDLRLGAEFAELPEAFLHALSEDVIRKRGEVPDVEADLPQRVAWLTGRPSGLDDAPDLGPWL</sequence>
<dbReference type="Pfam" id="PF11716">
    <property type="entry name" value="MDMPI_N"/>
    <property type="match status" value="1"/>
</dbReference>
<dbReference type="EMBL" id="WMBR01000005">
    <property type="protein sequence ID" value="MXP23421.1"/>
    <property type="molecule type" value="Genomic_DNA"/>
</dbReference>
<dbReference type="SUPFAM" id="SSF109854">
    <property type="entry name" value="DinB/YfiT-like putative metalloenzymes"/>
    <property type="match status" value="1"/>
</dbReference>
<evidence type="ECO:0000313" key="2">
    <source>
        <dbReference type="EMBL" id="MXP23421.1"/>
    </source>
</evidence>
<dbReference type="NCBIfam" id="TIGR03083">
    <property type="entry name" value="maleylpyruvate isomerase family mycothiol-dependent enzyme"/>
    <property type="match status" value="1"/>
</dbReference>
<dbReference type="AlphaFoldDB" id="A0A6L7GWM9"/>
<evidence type="ECO:0000313" key="3">
    <source>
        <dbReference type="Proteomes" id="UP000475545"/>
    </source>
</evidence>
<organism evidence="2 3">
    <name type="scientific">Gordonia mangrovi</name>
    <dbReference type="NCBI Taxonomy" id="2665643"/>
    <lineage>
        <taxon>Bacteria</taxon>
        <taxon>Bacillati</taxon>
        <taxon>Actinomycetota</taxon>
        <taxon>Actinomycetes</taxon>
        <taxon>Mycobacteriales</taxon>
        <taxon>Gordoniaceae</taxon>
        <taxon>Gordonia</taxon>
    </lineage>
</organism>
<evidence type="ECO:0000259" key="1">
    <source>
        <dbReference type="Pfam" id="PF11716"/>
    </source>
</evidence>
<reference evidence="2 3" key="1">
    <citation type="submission" date="2019-11" db="EMBL/GenBank/DDBJ databases">
        <title>Gordonia sp. nov., a novel actinobacterium isolated from mangrove soil in Hainan.</title>
        <authorList>
            <person name="Huang X."/>
            <person name="Xie Y."/>
            <person name="Chu X."/>
            <person name="Xiao K."/>
        </authorList>
    </citation>
    <scope>NUCLEOTIDE SEQUENCE [LARGE SCALE GENOMIC DNA]</scope>
    <source>
        <strain evidence="2 3">HNM0687</strain>
    </source>
</reference>